<keyword evidence="3" id="KW-0677">Repeat</keyword>
<dbReference type="PROSITE" id="PS50005">
    <property type="entry name" value="TPR"/>
    <property type="match status" value="4"/>
</dbReference>
<dbReference type="InterPro" id="IPR011990">
    <property type="entry name" value="TPR-like_helical_dom_sf"/>
</dbReference>
<dbReference type="Pfam" id="PF13181">
    <property type="entry name" value="TPR_8"/>
    <property type="match status" value="3"/>
</dbReference>
<evidence type="ECO:0000256" key="5">
    <source>
        <dbReference type="ARBA" id="ARBA00022803"/>
    </source>
</evidence>
<evidence type="ECO:0000256" key="6">
    <source>
        <dbReference type="ARBA" id="ARBA00022989"/>
    </source>
</evidence>
<name>A0A6M2DHI2_XENCH</name>
<organism evidence="13">
    <name type="scientific">Xenopsylla cheopis</name>
    <name type="common">Oriental rat flea</name>
    <name type="synonym">Pulex cheopis</name>
    <dbReference type="NCBI Taxonomy" id="163159"/>
    <lineage>
        <taxon>Eukaryota</taxon>
        <taxon>Metazoa</taxon>
        <taxon>Ecdysozoa</taxon>
        <taxon>Arthropoda</taxon>
        <taxon>Hexapoda</taxon>
        <taxon>Insecta</taxon>
        <taxon>Pterygota</taxon>
        <taxon>Neoptera</taxon>
        <taxon>Endopterygota</taxon>
        <taxon>Siphonaptera</taxon>
        <taxon>Pulicidae</taxon>
        <taxon>Xenopsyllinae</taxon>
        <taxon>Xenopsylla</taxon>
    </lineage>
</organism>
<dbReference type="SUPFAM" id="SSF48452">
    <property type="entry name" value="TPR-like"/>
    <property type="match status" value="2"/>
</dbReference>
<dbReference type="PROSITE" id="PS50293">
    <property type="entry name" value="TPR_REGION"/>
    <property type="match status" value="1"/>
</dbReference>
<keyword evidence="8 12" id="KW-0472">Membrane</keyword>
<feature type="region of interest" description="Disordered" evidence="11">
    <location>
        <begin position="58"/>
        <end position="82"/>
    </location>
</feature>
<dbReference type="InterPro" id="IPR019734">
    <property type="entry name" value="TPR_rpt"/>
</dbReference>
<dbReference type="GO" id="GO:0045039">
    <property type="term" value="P:protein insertion into mitochondrial inner membrane"/>
    <property type="evidence" value="ECO:0007669"/>
    <property type="project" value="TreeGrafter"/>
</dbReference>
<evidence type="ECO:0000256" key="9">
    <source>
        <dbReference type="ARBA" id="ARBA00038030"/>
    </source>
</evidence>
<feature type="repeat" description="TPR" evidence="10">
    <location>
        <begin position="497"/>
        <end position="530"/>
    </location>
</feature>
<feature type="transmembrane region" description="Helical" evidence="12">
    <location>
        <begin position="12"/>
        <end position="32"/>
    </location>
</feature>
<keyword evidence="2 12" id="KW-0812">Transmembrane</keyword>
<dbReference type="SMART" id="SM00028">
    <property type="entry name" value="TPR"/>
    <property type="match status" value="9"/>
</dbReference>
<dbReference type="PANTHER" id="PTHR46208:SF1">
    <property type="entry name" value="MITOCHONDRIAL IMPORT RECEPTOR SUBUNIT TOM70"/>
    <property type="match status" value="1"/>
</dbReference>
<keyword evidence="4" id="KW-1000">Mitochondrion outer membrane</keyword>
<evidence type="ECO:0000256" key="7">
    <source>
        <dbReference type="ARBA" id="ARBA00023128"/>
    </source>
</evidence>
<evidence type="ECO:0000256" key="1">
    <source>
        <dbReference type="ARBA" id="ARBA00004572"/>
    </source>
</evidence>
<comment type="subcellular location">
    <subcellularLocation>
        <location evidence="1">Mitochondrion outer membrane</location>
        <topology evidence="1">Single-pass membrane protein</topology>
    </subcellularLocation>
</comment>
<dbReference type="Pfam" id="PF07719">
    <property type="entry name" value="TPR_2"/>
    <property type="match status" value="1"/>
</dbReference>
<dbReference type="GO" id="GO:0030943">
    <property type="term" value="F:mitochondrion targeting sequence binding"/>
    <property type="evidence" value="ECO:0007669"/>
    <property type="project" value="TreeGrafter"/>
</dbReference>
<keyword evidence="5 10" id="KW-0802">TPR repeat</keyword>
<dbReference type="PANTHER" id="PTHR46208">
    <property type="entry name" value="MITOCHONDRIAL IMPORT RECEPTOR SUBUNIT TOM70"/>
    <property type="match status" value="1"/>
</dbReference>
<evidence type="ECO:0000256" key="2">
    <source>
        <dbReference type="ARBA" id="ARBA00022692"/>
    </source>
</evidence>
<feature type="repeat" description="TPR" evidence="10">
    <location>
        <begin position="428"/>
        <end position="461"/>
    </location>
</feature>
<reference evidence="13" key="1">
    <citation type="submission" date="2020-03" db="EMBL/GenBank/DDBJ databases">
        <title>Transcriptomic Profiling of the Digestive Tract of the Rat Flea, Xenopsylla cheopis, Following Blood Feeding and Infection with Yersinia pestis.</title>
        <authorList>
            <person name="Bland D.M."/>
            <person name="Martens C.A."/>
            <person name="Virtaneva K."/>
            <person name="Kanakabandi K."/>
            <person name="Long D."/>
            <person name="Rosenke R."/>
            <person name="Saturday G.A."/>
            <person name="Hoyt F.H."/>
            <person name="Bruno D.P."/>
            <person name="Ribeiro J.M.C."/>
            <person name="Hinnebusch J."/>
        </authorList>
    </citation>
    <scope>NUCLEOTIDE SEQUENCE</scope>
</reference>
<keyword evidence="6 12" id="KW-1133">Transmembrane helix</keyword>
<dbReference type="GO" id="GO:0030150">
    <property type="term" value="P:protein import into mitochondrial matrix"/>
    <property type="evidence" value="ECO:0007669"/>
    <property type="project" value="TreeGrafter"/>
</dbReference>
<accession>A0A6M2DHI2</accession>
<evidence type="ECO:0000256" key="12">
    <source>
        <dbReference type="SAM" id="Phobius"/>
    </source>
</evidence>
<dbReference type="AlphaFoldDB" id="A0A6M2DHI2"/>
<evidence type="ECO:0000256" key="11">
    <source>
        <dbReference type="SAM" id="MobiDB-lite"/>
    </source>
</evidence>
<evidence type="ECO:0000256" key="8">
    <source>
        <dbReference type="ARBA" id="ARBA00023136"/>
    </source>
</evidence>
<dbReference type="GO" id="GO:0005741">
    <property type="term" value="C:mitochondrial outer membrane"/>
    <property type="evidence" value="ECO:0007669"/>
    <property type="project" value="UniProtKB-SubCell"/>
</dbReference>
<evidence type="ECO:0000256" key="3">
    <source>
        <dbReference type="ARBA" id="ARBA00022737"/>
    </source>
</evidence>
<dbReference type="GO" id="GO:0008320">
    <property type="term" value="F:protein transmembrane transporter activity"/>
    <property type="evidence" value="ECO:0007669"/>
    <property type="project" value="TreeGrafter"/>
</dbReference>
<dbReference type="InterPro" id="IPR013105">
    <property type="entry name" value="TPR_2"/>
</dbReference>
<keyword evidence="7" id="KW-0496">Mitochondrion</keyword>
<evidence type="ECO:0000313" key="13">
    <source>
        <dbReference type="EMBL" id="NOV45722.1"/>
    </source>
</evidence>
<comment type="similarity">
    <text evidence="9">Belongs to the Tom70 family.</text>
</comment>
<sequence length="564" mass="63649">MTSGSTGSTFPSWQLAILMGAPVAIGLGYLYLRSSSNKTKREVEQKLALEKKALSLDESVADEQQGPSSQDPFEKAKSYKSQGNGLFKDGKYDEAIKMYRKAIDECPKDKTADIATYYQNCAAAYEQLKRWSKVKQECTMALELNPKYIKALSRRARAYENTHDLEECLEDITAVCILEGFENQTSLVTADRILKQLGRLHAQQAIKNRTPVMPSNNFIKSYFSSFSEDPCKTTVINHSSDEPLKGFARAKNALKNEDFDTIIPACTEEIECSEAEAQYKMEALVLRATFYLLVGQHDEALVDFDVVISNNDARRKVRVNALIKRATLYMQQEKVDQCLADFKTAAELDDQNPDVFHHRGQVHLLMSSIEDAKSDFEKAVKLNPNFPIAYVQKIYTDHRYAFTIKDMNKAKEIIGAFENAIKKFPTCTECYTLYAQVLCDQRQYSKADSYFSKAIEIEPTNAIVYVHKGLLRLQWTGDVDTAVQLINEAISIDPKCEFGYETLGTIEVQRGNLERAIEMFEKALLLAKTEMEMTHLFSLKDAAVAQLKVAKKYGGSIQNVTGLM</sequence>
<evidence type="ECO:0000256" key="10">
    <source>
        <dbReference type="PROSITE-ProRule" id="PRU00339"/>
    </source>
</evidence>
<feature type="repeat" description="TPR" evidence="10">
    <location>
        <begin position="76"/>
        <end position="109"/>
    </location>
</feature>
<feature type="repeat" description="TPR" evidence="10">
    <location>
        <begin position="353"/>
        <end position="386"/>
    </location>
</feature>
<dbReference type="EMBL" id="GIIL01001996">
    <property type="protein sequence ID" value="NOV45722.1"/>
    <property type="molecule type" value="Transcribed_RNA"/>
</dbReference>
<protein>
    <submittedName>
        <fullName evidence="13">Putative translocase of outer mitochondrial membrane complex subunit</fullName>
    </submittedName>
</protein>
<proteinExistence type="inferred from homology"/>
<dbReference type="Gene3D" id="1.25.40.10">
    <property type="entry name" value="Tetratricopeptide repeat domain"/>
    <property type="match status" value="2"/>
</dbReference>
<evidence type="ECO:0000256" key="4">
    <source>
        <dbReference type="ARBA" id="ARBA00022787"/>
    </source>
</evidence>